<evidence type="ECO:0000256" key="13">
    <source>
        <dbReference type="ARBA" id="ARBA00023240"/>
    </source>
</evidence>
<feature type="signal peptide" evidence="17">
    <location>
        <begin position="1"/>
        <end position="26"/>
    </location>
</feature>
<dbReference type="KEGG" id="dord:105986039"/>
<protein>
    <recommendedName>
        <fullName evidence="16">Amine oxidase</fullName>
        <ecNumber evidence="16">1.4.3.-</ecNumber>
    </recommendedName>
</protein>
<keyword evidence="5" id="KW-0929">Antimicrobial</keyword>
<evidence type="ECO:0000256" key="4">
    <source>
        <dbReference type="ARBA" id="ARBA00022525"/>
    </source>
</evidence>
<evidence type="ECO:0000256" key="8">
    <source>
        <dbReference type="ARBA" id="ARBA00022827"/>
    </source>
</evidence>
<dbReference type="InterPro" id="IPR036188">
    <property type="entry name" value="FAD/NAD-bd_sf"/>
</dbReference>
<dbReference type="Gene3D" id="3.90.660.10">
    <property type="match status" value="1"/>
</dbReference>
<keyword evidence="11" id="KW-1015">Disulfide bond</keyword>
<keyword evidence="13" id="KW-1199">Hemostasis impairing toxin</keyword>
<reference evidence="20" key="1">
    <citation type="submission" date="2025-08" db="UniProtKB">
        <authorList>
            <consortium name="RefSeq"/>
        </authorList>
    </citation>
    <scope>IDENTIFICATION</scope>
    <source>
        <tissue evidence="20">Kidney</tissue>
    </source>
</reference>
<keyword evidence="17" id="KW-0732">Signal</keyword>
<dbReference type="PANTHER" id="PTHR10742">
    <property type="entry name" value="FLAVIN MONOAMINE OXIDASE"/>
    <property type="match status" value="1"/>
</dbReference>
<name>A0A1S3F6K4_DIPOR</name>
<dbReference type="PANTHER" id="PTHR10742:SF355">
    <property type="entry name" value="AMINE OXIDASE"/>
    <property type="match status" value="1"/>
</dbReference>
<evidence type="ECO:0000256" key="1">
    <source>
        <dbReference type="ARBA" id="ARBA00001974"/>
    </source>
</evidence>
<keyword evidence="4" id="KW-0964">Secreted</keyword>
<evidence type="ECO:0000256" key="16">
    <source>
        <dbReference type="RuleBase" id="RU362067"/>
    </source>
</evidence>
<dbReference type="GO" id="GO:0090729">
    <property type="term" value="F:toxin activity"/>
    <property type="evidence" value="ECO:0007669"/>
    <property type="project" value="UniProtKB-KW"/>
</dbReference>
<evidence type="ECO:0000256" key="2">
    <source>
        <dbReference type="ARBA" id="ARBA00004613"/>
    </source>
</evidence>
<dbReference type="Gene3D" id="3.50.50.60">
    <property type="entry name" value="FAD/NAD(P)-binding domain"/>
    <property type="match status" value="1"/>
</dbReference>
<evidence type="ECO:0000256" key="10">
    <source>
        <dbReference type="ARBA" id="ARBA00023022"/>
    </source>
</evidence>
<organism evidence="19 20">
    <name type="scientific">Dipodomys ordii</name>
    <name type="common">Ord's kangaroo rat</name>
    <dbReference type="NCBI Taxonomy" id="10020"/>
    <lineage>
        <taxon>Eukaryota</taxon>
        <taxon>Metazoa</taxon>
        <taxon>Chordata</taxon>
        <taxon>Craniata</taxon>
        <taxon>Vertebrata</taxon>
        <taxon>Euteleostomi</taxon>
        <taxon>Mammalia</taxon>
        <taxon>Eutheria</taxon>
        <taxon>Euarchontoglires</taxon>
        <taxon>Glires</taxon>
        <taxon>Rodentia</taxon>
        <taxon>Castorimorpha</taxon>
        <taxon>Heteromyidae</taxon>
        <taxon>Dipodomyinae</taxon>
        <taxon>Dipodomys</taxon>
    </lineage>
</organism>
<dbReference type="Pfam" id="PF01593">
    <property type="entry name" value="Amino_oxidase"/>
    <property type="match status" value="1"/>
</dbReference>
<keyword evidence="19" id="KW-1185">Reference proteome</keyword>
<feature type="domain" description="Amine oxidase" evidence="18">
    <location>
        <begin position="67"/>
        <end position="508"/>
    </location>
</feature>
<dbReference type="InterPro" id="IPR002937">
    <property type="entry name" value="Amino_oxidase"/>
</dbReference>
<accession>A0A1S3F6K4</accession>
<dbReference type="Proteomes" id="UP000081671">
    <property type="component" value="Unplaced"/>
</dbReference>
<dbReference type="GO" id="GO:0009063">
    <property type="term" value="P:amino acid catabolic process"/>
    <property type="evidence" value="ECO:0007669"/>
    <property type="project" value="TreeGrafter"/>
</dbReference>
<evidence type="ECO:0000313" key="19">
    <source>
        <dbReference type="Proteomes" id="UP000081671"/>
    </source>
</evidence>
<dbReference type="GO" id="GO:0005576">
    <property type="term" value="C:extracellular region"/>
    <property type="evidence" value="ECO:0007669"/>
    <property type="project" value="UniProtKB-SubCell"/>
</dbReference>
<dbReference type="RefSeq" id="XP_012872231.1">
    <property type="nucleotide sequence ID" value="XM_013016777.1"/>
</dbReference>
<dbReference type="AlphaFoldDB" id="A0A1S3F6K4"/>
<evidence type="ECO:0000256" key="14">
    <source>
        <dbReference type="ARBA" id="ARBA00047637"/>
    </source>
</evidence>
<evidence type="ECO:0000313" key="20">
    <source>
        <dbReference type="RefSeq" id="XP_012872231.1"/>
    </source>
</evidence>
<dbReference type="GO" id="GO:0042742">
    <property type="term" value="P:defense response to bacterium"/>
    <property type="evidence" value="ECO:0007669"/>
    <property type="project" value="UniProtKB-KW"/>
</dbReference>
<dbReference type="FunFam" id="3.50.50.60:FF:000450">
    <property type="entry name" value="Amine oxidase"/>
    <property type="match status" value="1"/>
</dbReference>
<comment type="similarity">
    <text evidence="3">Belongs to the flavin monoamine oxidase family. FIG1 subfamily.</text>
</comment>
<feature type="binding site" evidence="15">
    <location>
        <begin position="111"/>
        <end position="114"/>
    </location>
    <ligand>
        <name>FAD</name>
        <dbReference type="ChEBI" id="CHEBI:57692"/>
    </ligand>
</feature>
<dbReference type="FunFam" id="3.50.50.60:FF:000242">
    <property type="entry name" value="Amine oxidase"/>
    <property type="match status" value="1"/>
</dbReference>
<evidence type="ECO:0000256" key="9">
    <source>
        <dbReference type="ARBA" id="ARBA00023002"/>
    </source>
</evidence>
<comment type="subcellular location">
    <subcellularLocation>
        <location evidence="2">Secreted</location>
    </subcellularLocation>
</comment>
<evidence type="ECO:0000256" key="6">
    <source>
        <dbReference type="ARBA" id="ARBA00022630"/>
    </source>
</evidence>
<evidence type="ECO:0000256" key="7">
    <source>
        <dbReference type="ARBA" id="ARBA00022656"/>
    </source>
</evidence>
<evidence type="ECO:0000259" key="18">
    <source>
        <dbReference type="Pfam" id="PF01593"/>
    </source>
</evidence>
<feature type="binding site" evidence="15">
    <location>
        <position position="68"/>
    </location>
    <ligand>
        <name>FAD</name>
        <dbReference type="ChEBI" id="CHEBI:57692"/>
    </ligand>
</feature>
<feature type="chain" id="PRO_5010164466" description="Amine oxidase" evidence="17">
    <location>
        <begin position="27"/>
        <end position="528"/>
    </location>
</feature>
<dbReference type="SUPFAM" id="SSF51905">
    <property type="entry name" value="FAD/NAD(P)-binding domain"/>
    <property type="match status" value="1"/>
</dbReference>
<evidence type="ECO:0000256" key="12">
    <source>
        <dbReference type="ARBA" id="ARBA00023180"/>
    </source>
</evidence>
<comment type="catalytic activity">
    <reaction evidence="14">
        <text>an L-alpha-amino acid + O2 + H2O = a 2-oxocarboxylate + H2O2 + NH4(+)</text>
        <dbReference type="Rhea" id="RHEA:13781"/>
        <dbReference type="ChEBI" id="CHEBI:15377"/>
        <dbReference type="ChEBI" id="CHEBI:15379"/>
        <dbReference type="ChEBI" id="CHEBI:16240"/>
        <dbReference type="ChEBI" id="CHEBI:28938"/>
        <dbReference type="ChEBI" id="CHEBI:35179"/>
        <dbReference type="ChEBI" id="CHEBI:59869"/>
        <dbReference type="EC" id="1.4.3.2"/>
    </reaction>
</comment>
<feature type="binding site" evidence="15">
    <location>
        <position position="286"/>
    </location>
    <ligand>
        <name>FAD</name>
        <dbReference type="ChEBI" id="CHEBI:57692"/>
    </ligand>
</feature>
<dbReference type="GeneID" id="105986039"/>
<keyword evidence="12" id="KW-0325">Glycoprotein</keyword>
<dbReference type="PRINTS" id="PR00757">
    <property type="entry name" value="AMINEOXDASEF"/>
</dbReference>
<proteinExistence type="inferred from homology"/>
<feature type="binding site" evidence="15">
    <location>
        <position position="114"/>
    </location>
    <ligand>
        <name>substrate</name>
    </ligand>
</feature>
<dbReference type="InterPro" id="IPR050281">
    <property type="entry name" value="Flavin_monoamine_oxidase"/>
</dbReference>
<evidence type="ECO:0000256" key="5">
    <source>
        <dbReference type="ARBA" id="ARBA00022529"/>
    </source>
</evidence>
<dbReference type="FunFam" id="1.10.405.10:FF:000004">
    <property type="entry name" value="Amine oxidase"/>
    <property type="match status" value="1"/>
</dbReference>
<evidence type="ECO:0000256" key="3">
    <source>
        <dbReference type="ARBA" id="ARBA00005465"/>
    </source>
</evidence>
<keyword evidence="7" id="KW-0800">Toxin</keyword>
<feature type="binding site" evidence="15">
    <location>
        <position position="485"/>
    </location>
    <ligand>
        <name>FAD</name>
        <dbReference type="ChEBI" id="CHEBI:57692"/>
    </ligand>
</feature>
<dbReference type="STRING" id="10020.ENSDORP00000018298"/>
<dbReference type="InterPro" id="IPR001613">
    <property type="entry name" value="Flavin_amine_oxidase"/>
</dbReference>
<sequence>MSCRAMAKMTGILILGLLLATSSCLAYFEDLAKCFQDPEYEALLATARGGLRSSPLPKHVIVVGAGMSGLSAAKTLQDAGHQVTILETSDRIGGRVFTFRNKEEGWYYDLGAMRIPKSHRLAHFFIKKFGLKLNKFIQSDNNTWYLFNGHRYREWEVKANPGLLGYSVKATEKGKSALDLFHQSIMKLKRGLNTFNCSHLLSFYDSYSTKAYLLKEGMLSAEAVRLIGDLMNENGGYYKSFLESLRSASIFSKSDEFFEITGGLDQLPNALSASLKPGTIHLGAKVERVVRAGPEVRVLYRTDGPSSELHNLTADYVIISASAKATRLIDFQPPLSPEKRDALRSIHYTSASKVVLACNERFWERDGIRGGASITDRPSRYIYYPSHRFPGGKGVLLASYTVDDDSSFLTAMKPKQLVDTVLDDLAAVHQIPKEELQRLCPSSVIKHWSLDPLSLGAFSEFTPYQFVDYSKPLFQPEGRIYFAGEHTSLPHAWIDTAIKSGLRAARNIQAAVDQEVVGGTGASAEGSP</sequence>
<comment type="cofactor">
    <cofactor evidence="1 16">
        <name>FAD</name>
        <dbReference type="ChEBI" id="CHEBI:57692"/>
    </cofactor>
</comment>
<evidence type="ECO:0000256" key="11">
    <source>
        <dbReference type="ARBA" id="ARBA00023157"/>
    </source>
</evidence>
<keyword evidence="10" id="KW-0044">Antibiotic</keyword>
<dbReference type="Gene3D" id="1.10.405.10">
    <property type="entry name" value="Guanine Nucleotide Dissociation Inhibitor, domain 1"/>
    <property type="match status" value="1"/>
</dbReference>
<keyword evidence="6 16" id="KW-0285">Flavoprotein</keyword>
<dbReference type="EC" id="1.4.3.-" evidence="16"/>
<dbReference type="InParanoid" id="A0A1S3F6K4"/>
<dbReference type="OrthoDB" id="5046242at2759"/>
<dbReference type="FunCoup" id="A0A1S3F6K4">
    <property type="interactions" value="174"/>
</dbReference>
<evidence type="ECO:0000256" key="17">
    <source>
        <dbReference type="SAM" id="SignalP"/>
    </source>
</evidence>
<gene>
    <name evidence="20" type="primary">LOC105986039</name>
</gene>
<evidence type="ECO:0000256" key="15">
    <source>
        <dbReference type="PIRSR" id="PIRSR601613-1"/>
    </source>
</evidence>
<keyword evidence="8 16" id="KW-0274">FAD</keyword>
<dbReference type="PROSITE" id="PS51257">
    <property type="entry name" value="PROKAR_LIPOPROTEIN"/>
    <property type="match status" value="1"/>
</dbReference>
<dbReference type="GO" id="GO:0001716">
    <property type="term" value="F:L-amino-acid oxidase activity"/>
    <property type="evidence" value="ECO:0007669"/>
    <property type="project" value="UniProtKB-EC"/>
</dbReference>
<dbReference type="SUPFAM" id="SSF54373">
    <property type="entry name" value="FAD-linked reductases, C-terminal domain"/>
    <property type="match status" value="1"/>
</dbReference>
<keyword evidence="9 16" id="KW-0560">Oxidoreductase</keyword>